<dbReference type="Pfam" id="PF08021">
    <property type="entry name" value="FAD_binding_9"/>
    <property type="match status" value="1"/>
</dbReference>
<accession>A0A142JTH6</accession>
<dbReference type="EMBL" id="CP014845">
    <property type="protein sequence ID" value="AMR81388.1"/>
    <property type="molecule type" value="Genomic_DNA"/>
</dbReference>
<dbReference type="InterPro" id="IPR017927">
    <property type="entry name" value="FAD-bd_FR_type"/>
</dbReference>
<dbReference type="KEGG" id="cnan:A2G96_26685"/>
<dbReference type="Gene3D" id="3.40.50.80">
    <property type="entry name" value="Nucleotide-binding domain of ferredoxin-NADP reductase (FNR) module"/>
    <property type="match status" value="1"/>
</dbReference>
<dbReference type="OrthoDB" id="9814826at2"/>
<evidence type="ECO:0000313" key="5">
    <source>
        <dbReference type="Proteomes" id="UP000075238"/>
    </source>
</evidence>
<dbReference type="InterPro" id="IPR017938">
    <property type="entry name" value="Riboflavin_synthase-like_b-brl"/>
</dbReference>
<dbReference type="GO" id="GO:0016491">
    <property type="term" value="F:oxidoreductase activity"/>
    <property type="evidence" value="ECO:0007669"/>
    <property type="project" value="InterPro"/>
</dbReference>
<dbReference type="AlphaFoldDB" id="A0A142JTH6"/>
<dbReference type="InterPro" id="IPR039261">
    <property type="entry name" value="FNR_nucleotide-bd"/>
</dbReference>
<gene>
    <name evidence="4" type="ORF">A2G96_26685</name>
</gene>
<comment type="similarity">
    <text evidence="1">Belongs to the SIP oxidoreductase family.</text>
</comment>
<dbReference type="FunFam" id="2.40.30.10:FF:000055">
    <property type="entry name" value="Siderophore-interacting family protein"/>
    <property type="match status" value="1"/>
</dbReference>
<evidence type="ECO:0000313" key="4">
    <source>
        <dbReference type="EMBL" id="AMR81388.1"/>
    </source>
</evidence>
<feature type="region of interest" description="Disordered" evidence="2">
    <location>
        <begin position="9"/>
        <end position="31"/>
    </location>
</feature>
<dbReference type="SUPFAM" id="SSF63380">
    <property type="entry name" value="Riboflavin synthase domain-like"/>
    <property type="match status" value="1"/>
</dbReference>
<dbReference type="PANTHER" id="PTHR30157:SF0">
    <property type="entry name" value="NADPH-DEPENDENT FERRIC-CHELATE REDUCTASE"/>
    <property type="match status" value="1"/>
</dbReference>
<dbReference type="InterPro" id="IPR007037">
    <property type="entry name" value="SIP_rossman_dom"/>
</dbReference>
<dbReference type="PANTHER" id="PTHR30157">
    <property type="entry name" value="FERRIC REDUCTASE, NADPH-DEPENDENT"/>
    <property type="match status" value="1"/>
</dbReference>
<feature type="domain" description="FAD-binding FR-type" evidence="3">
    <location>
        <begin position="46"/>
        <end position="170"/>
    </location>
</feature>
<dbReference type="InterPro" id="IPR039374">
    <property type="entry name" value="SIP_fam"/>
</dbReference>
<proteinExistence type="inferred from homology"/>
<dbReference type="Gene3D" id="2.40.30.10">
    <property type="entry name" value="Translation factors"/>
    <property type="match status" value="1"/>
</dbReference>
<dbReference type="PROSITE" id="PS51384">
    <property type="entry name" value="FAD_FR"/>
    <property type="match status" value="1"/>
</dbReference>
<reference evidence="4 5" key="1">
    <citation type="submission" date="2016-03" db="EMBL/GenBank/DDBJ databases">
        <title>Complete genome sequence of a novel chlorpyrifos degrading bacterium, Cupriavidus nantongensis sp. X1.</title>
        <authorList>
            <person name="Fang L."/>
        </authorList>
    </citation>
    <scope>NUCLEOTIDE SEQUENCE [LARGE SCALE GENOMIC DNA]</scope>
    <source>
        <strain evidence="4 5">X1</strain>
    </source>
</reference>
<dbReference type="STRING" id="1796606.A2G96_26685"/>
<protein>
    <submittedName>
        <fullName evidence="4">NADPH-dependent ferric siderophore reductase</fullName>
    </submittedName>
</protein>
<dbReference type="CDD" id="cd06193">
    <property type="entry name" value="siderophore_interacting"/>
    <property type="match status" value="1"/>
</dbReference>
<evidence type="ECO:0000256" key="1">
    <source>
        <dbReference type="ARBA" id="ARBA00035644"/>
    </source>
</evidence>
<evidence type="ECO:0000256" key="2">
    <source>
        <dbReference type="SAM" id="MobiDB-lite"/>
    </source>
</evidence>
<dbReference type="Proteomes" id="UP000075238">
    <property type="component" value="Chromosome 2"/>
</dbReference>
<feature type="compositionally biased region" description="Polar residues" evidence="2">
    <location>
        <begin position="17"/>
        <end position="31"/>
    </location>
</feature>
<keyword evidence="5" id="KW-1185">Reference proteome</keyword>
<dbReference type="InterPro" id="IPR013113">
    <property type="entry name" value="SIP_FAD-bd"/>
</dbReference>
<evidence type="ECO:0000259" key="3">
    <source>
        <dbReference type="PROSITE" id="PS51384"/>
    </source>
</evidence>
<name>A0A142JTH6_9BURK</name>
<organism evidence="4 5">
    <name type="scientific">Cupriavidus nantongensis</name>
    <dbReference type="NCBI Taxonomy" id="1796606"/>
    <lineage>
        <taxon>Bacteria</taxon>
        <taxon>Pseudomonadati</taxon>
        <taxon>Pseudomonadota</taxon>
        <taxon>Betaproteobacteria</taxon>
        <taxon>Burkholderiales</taxon>
        <taxon>Burkholderiaceae</taxon>
        <taxon>Cupriavidus</taxon>
    </lineage>
</organism>
<sequence>MALTLASAFGNRARQAQGAQTRNSDMTTNATESARNLTVERVRHPLKIRLLQVVRTTQVSPQLLRVTLGGADLQGFVSASFDDHVKVFFPAAGEDKPVLPQVTADGIAFPEGQPRPAARDYTPRRYDAAKQELDLEFVLHGDGPASTWAAQARPGQYLGVGGPRGSFVVPTGFDWHLLVGDDTALPAIARRLEELGADTHAIVVVEVGDAAAQIPLPSAAQVDVHWLHRGDAPEGSLLEGALRKLALPRGEGYVWAAGEGAAMKAVRQYLVTERGIDKKRIRASAYWKRGASAVHETLDD</sequence>
<dbReference type="Pfam" id="PF04954">
    <property type="entry name" value="SIP"/>
    <property type="match status" value="1"/>
</dbReference>